<evidence type="ECO:0000313" key="6">
    <source>
        <dbReference type="Proteomes" id="UP001327225"/>
    </source>
</evidence>
<evidence type="ECO:0000259" key="4">
    <source>
        <dbReference type="Pfam" id="PF00933"/>
    </source>
</evidence>
<evidence type="ECO:0000256" key="2">
    <source>
        <dbReference type="ARBA" id="ARBA00022801"/>
    </source>
</evidence>
<sequence length="466" mass="48056">MSVESHALGVLLPSFRGPELPPAWARLLQDGLGGICLFGSNLTGSIGDARALTDAVRRARPDALVAVDEEGGDVTRLHARTGSPVLGAAQLGAVDDLALTAAAGRAVAADLVAAGVDLDLGPVADVNSNPDNPVIGTRSFGSDPIHVSRHVAAWTGALQAAGVAACVKHFPGHGSTAQDSHLTLPVIGASAAEIRARELPPFRAAVEAAVAAVMTSHIAVPALDPDLPATLSTAVLRVLRHELGYDGAIVSDALDMAGVSAGRGIPEAAVLALVAGADLLCVGPDKDPSLVREIQQAIVDAVRSGRLREERLADAVARTSRIRRPVPAEPVVGDVGTAMAEAARRALIVERQVPDLTGARVVTISTPANIAVGEVPWGIPPDVVVAPGAELPAGPVVVQVRDAHRHPDVSAMLATLPEGALVIEWGWPGPRTGWEDRQIARICTRGSSRPVVAAVEEIVRKAGWHR</sequence>
<keyword evidence="3" id="KW-0326">Glycosidase</keyword>
<evidence type="ECO:0000313" key="5">
    <source>
        <dbReference type="EMBL" id="WQQ27472.1"/>
    </source>
</evidence>
<reference evidence="6" key="1">
    <citation type="submission" date="2023-12" db="EMBL/GenBank/DDBJ databases">
        <title>Novel species in genus Nocardioides.</title>
        <authorList>
            <person name="Zhou H."/>
        </authorList>
    </citation>
    <scope>NUCLEOTIDE SEQUENCE [LARGE SCALE GENOMIC DNA]</scope>
    <source>
        <strain evidence="6">HM61</strain>
    </source>
</reference>
<dbReference type="GO" id="GO:0016787">
    <property type="term" value="F:hydrolase activity"/>
    <property type="evidence" value="ECO:0007669"/>
    <property type="project" value="UniProtKB-KW"/>
</dbReference>
<dbReference type="InterPro" id="IPR050226">
    <property type="entry name" value="NagZ_Beta-hexosaminidase"/>
</dbReference>
<proteinExistence type="inferred from homology"/>
<dbReference type="Gene3D" id="3.20.20.300">
    <property type="entry name" value="Glycoside hydrolase, family 3, N-terminal domain"/>
    <property type="match status" value="1"/>
</dbReference>
<accession>A0ABZ0ZT58</accession>
<evidence type="ECO:0000256" key="1">
    <source>
        <dbReference type="ARBA" id="ARBA00005336"/>
    </source>
</evidence>
<keyword evidence="2 5" id="KW-0378">Hydrolase</keyword>
<evidence type="ECO:0000256" key="3">
    <source>
        <dbReference type="ARBA" id="ARBA00023295"/>
    </source>
</evidence>
<dbReference type="InterPro" id="IPR036962">
    <property type="entry name" value="Glyco_hydro_3_N_sf"/>
</dbReference>
<dbReference type="InterPro" id="IPR001764">
    <property type="entry name" value="Glyco_hydro_3_N"/>
</dbReference>
<dbReference type="Pfam" id="PF00933">
    <property type="entry name" value="Glyco_hydro_3"/>
    <property type="match status" value="1"/>
</dbReference>
<gene>
    <name evidence="5" type="ORF">SHK19_04395</name>
</gene>
<dbReference type="InterPro" id="IPR017853">
    <property type="entry name" value="GH"/>
</dbReference>
<name>A0ABZ0ZT58_9ACTN</name>
<keyword evidence="6" id="KW-1185">Reference proteome</keyword>
<dbReference type="SUPFAM" id="SSF51445">
    <property type="entry name" value="(Trans)glycosidases"/>
    <property type="match status" value="1"/>
</dbReference>
<dbReference type="RefSeq" id="WP_322937939.1">
    <property type="nucleotide sequence ID" value="NZ_CP141059.1"/>
</dbReference>
<comment type="similarity">
    <text evidence="1">Belongs to the glycosyl hydrolase 3 family.</text>
</comment>
<dbReference type="Proteomes" id="UP001327225">
    <property type="component" value="Chromosome"/>
</dbReference>
<protein>
    <submittedName>
        <fullName evidence="5">Glycoside hydrolase family 3 N-terminal domain-containing protein</fullName>
    </submittedName>
</protein>
<organism evidence="5 6">
    <name type="scientific">Nocardioides bizhenqiangii</name>
    <dbReference type="NCBI Taxonomy" id="3095076"/>
    <lineage>
        <taxon>Bacteria</taxon>
        <taxon>Bacillati</taxon>
        <taxon>Actinomycetota</taxon>
        <taxon>Actinomycetes</taxon>
        <taxon>Propionibacteriales</taxon>
        <taxon>Nocardioidaceae</taxon>
        <taxon>Nocardioides</taxon>
    </lineage>
</organism>
<dbReference type="EMBL" id="CP141059">
    <property type="protein sequence ID" value="WQQ27472.1"/>
    <property type="molecule type" value="Genomic_DNA"/>
</dbReference>
<dbReference type="PANTHER" id="PTHR30480:SF16">
    <property type="entry name" value="GLYCOSIDE HYDROLASE FAMILY 3 DOMAIN PROTEIN"/>
    <property type="match status" value="1"/>
</dbReference>
<dbReference type="PANTHER" id="PTHR30480">
    <property type="entry name" value="BETA-HEXOSAMINIDASE-RELATED"/>
    <property type="match status" value="1"/>
</dbReference>
<feature type="domain" description="Glycoside hydrolase family 3 N-terminal" evidence="4">
    <location>
        <begin position="27"/>
        <end position="321"/>
    </location>
</feature>